<protein>
    <submittedName>
        <fullName evidence="1">Uncharacterized protein</fullName>
    </submittedName>
</protein>
<organism evidence="1 2">
    <name type="scientific">Choiromyces venosus 120613-1</name>
    <dbReference type="NCBI Taxonomy" id="1336337"/>
    <lineage>
        <taxon>Eukaryota</taxon>
        <taxon>Fungi</taxon>
        <taxon>Dikarya</taxon>
        <taxon>Ascomycota</taxon>
        <taxon>Pezizomycotina</taxon>
        <taxon>Pezizomycetes</taxon>
        <taxon>Pezizales</taxon>
        <taxon>Tuberaceae</taxon>
        <taxon>Choiromyces</taxon>
    </lineage>
</organism>
<accession>A0A3N4KA85</accession>
<sequence length="161" mass="17965">MTIIVGGDDHTTLIGYQAIAASKLRFVSFQVQCSPILVYSTAQPYPQPVDHGLTGYAQKISFKSLGHTVSYEMFFKVGQVREISRVPEQMPYCPENCGYLVEYGPRSVKSPVSAAKIPWETIYKCEYVRRDWKAGGIDRANCPPYASTVELCQAHLGIPPR</sequence>
<gene>
    <name evidence="1" type="ORF">L873DRAFT_1839651</name>
</gene>
<dbReference type="Proteomes" id="UP000276215">
    <property type="component" value="Unassembled WGS sequence"/>
</dbReference>
<dbReference type="EMBL" id="ML120351">
    <property type="protein sequence ID" value="RPB06232.1"/>
    <property type="molecule type" value="Genomic_DNA"/>
</dbReference>
<evidence type="ECO:0000313" key="2">
    <source>
        <dbReference type="Proteomes" id="UP000276215"/>
    </source>
</evidence>
<keyword evidence="2" id="KW-1185">Reference proteome</keyword>
<reference evidence="1 2" key="1">
    <citation type="journal article" date="2018" name="Nat. Ecol. Evol.">
        <title>Pezizomycetes genomes reveal the molecular basis of ectomycorrhizal truffle lifestyle.</title>
        <authorList>
            <person name="Murat C."/>
            <person name="Payen T."/>
            <person name="Noel B."/>
            <person name="Kuo A."/>
            <person name="Morin E."/>
            <person name="Chen J."/>
            <person name="Kohler A."/>
            <person name="Krizsan K."/>
            <person name="Balestrini R."/>
            <person name="Da Silva C."/>
            <person name="Montanini B."/>
            <person name="Hainaut M."/>
            <person name="Levati E."/>
            <person name="Barry K.W."/>
            <person name="Belfiori B."/>
            <person name="Cichocki N."/>
            <person name="Clum A."/>
            <person name="Dockter R.B."/>
            <person name="Fauchery L."/>
            <person name="Guy J."/>
            <person name="Iotti M."/>
            <person name="Le Tacon F."/>
            <person name="Lindquist E.A."/>
            <person name="Lipzen A."/>
            <person name="Malagnac F."/>
            <person name="Mello A."/>
            <person name="Molinier V."/>
            <person name="Miyauchi S."/>
            <person name="Poulain J."/>
            <person name="Riccioni C."/>
            <person name="Rubini A."/>
            <person name="Sitrit Y."/>
            <person name="Splivallo R."/>
            <person name="Traeger S."/>
            <person name="Wang M."/>
            <person name="Zifcakova L."/>
            <person name="Wipf D."/>
            <person name="Zambonelli A."/>
            <person name="Paolocci F."/>
            <person name="Nowrousian M."/>
            <person name="Ottonello S."/>
            <person name="Baldrian P."/>
            <person name="Spatafora J.W."/>
            <person name="Henrissat B."/>
            <person name="Nagy L.G."/>
            <person name="Aury J.M."/>
            <person name="Wincker P."/>
            <person name="Grigoriev I.V."/>
            <person name="Bonfante P."/>
            <person name="Martin F.M."/>
        </authorList>
    </citation>
    <scope>NUCLEOTIDE SEQUENCE [LARGE SCALE GENOMIC DNA]</scope>
    <source>
        <strain evidence="1 2">120613-1</strain>
    </source>
</reference>
<name>A0A3N4KA85_9PEZI</name>
<dbReference type="AlphaFoldDB" id="A0A3N4KA85"/>
<evidence type="ECO:0000313" key="1">
    <source>
        <dbReference type="EMBL" id="RPB06232.1"/>
    </source>
</evidence>
<proteinExistence type="predicted"/>